<sequence length="185" mass="20561">MRTLAITQNLSADGSPEFLGDWFDPTSHAPDLNEEVLRQSEAEDVLLLGRQTFEDFRSFWPQQSDDRSGIAAHLDRVHKVVVSTTLGDPEWTNSTVVGAQWRDRVRDLKAQDGGDVVCTGSLTLCPALIETGLVDEYRLFTFPAVQGRGRRLFPDGFEARLELVESRSFSNGVVLTRYRVSGSGS</sequence>
<dbReference type="AlphaFoldDB" id="A0A6G6WJH3"/>
<dbReference type="KEGG" id="nano:G5V58_23700"/>
<dbReference type="Gene3D" id="3.40.430.10">
    <property type="entry name" value="Dihydrofolate Reductase, subunit A"/>
    <property type="match status" value="1"/>
</dbReference>
<dbReference type="InterPro" id="IPR002734">
    <property type="entry name" value="RibDG_C"/>
</dbReference>
<protein>
    <submittedName>
        <fullName evidence="2">Dihydrofolate reductase</fullName>
    </submittedName>
</protein>
<dbReference type="PANTHER" id="PTHR38011:SF11">
    <property type="entry name" value="2,5-DIAMINO-6-RIBOSYLAMINO-4(3H)-PYRIMIDINONE 5'-PHOSPHATE REDUCTASE"/>
    <property type="match status" value="1"/>
</dbReference>
<dbReference type="InterPro" id="IPR050765">
    <property type="entry name" value="Riboflavin_Biosynth_HTPR"/>
</dbReference>
<organism evidence="2 3">
    <name type="scientific">Nocardioides anomalus</name>
    <dbReference type="NCBI Taxonomy" id="2712223"/>
    <lineage>
        <taxon>Bacteria</taxon>
        <taxon>Bacillati</taxon>
        <taxon>Actinomycetota</taxon>
        <taxon>Actinomycetes</taxon>
        <taxon>Propionibacteriales</taxon>
        <taxon>Nocardioidaceae</taxon>
        <taxon>Nocardioides</taxon>
    </lineage>
</organism>
<dbReference type="RefSeq" id="WP_165237845.1">
    <property type="nucleotide sequence ID" value="NZ_CP049257.1"/>
</dbReference>
<dbReference type="Proteomes" id="UP000502996">
    <property type="component" value="Chromosome"/>
</dbReference>
<dbReference type="GO" id="GO:0009231">
    <property type="term" value="P:riboflavin biosynthetic process"/>
    <property type="evidence" value="ECO:0007669"/>
    <property type="project" value="InterPro"/>
</dbReference>
<dbReference type="GO" id="GO:0008703">
    <property type="term" value="F:5-amino-6-(5-phosphoribosylamino)uracil reductase activity"/>
    <property type="evidence" value="ECO:0007669"/>
    <property type="project" value="InterPro"/>
</dbReference>
<proteinExistence type="predicted"/>
<dbReference type="SUPFAM" id="SSF53597">
    <property type="entry name" value="Dihydrofolate reductase-like"/>
    <property type="match status" value="1"/>
</dbReference>
<feature type="domain" description="Bacterial bifunctional deaminase-reductase C-terminal" evidence="1">
    <location>
        <begin position="31"/>
        <end position="175"/>
    </location>
</feature>
<name>A0A6G6WJH3_9ACTN</name>
<evidence type="ECO:0000259" key="1">
    <source>
        <dbReference type="Pfam" id="PF01872"/>
    </source>
</evidence>
<dbReference type="Pfam" id="PF01872">
    <property type="entry name" value="RibD_C"/>
    <property type="match status" value="1"/>
</dbReference>
<reference evidence="2 3" key="1">
    <citation type="submission" date="2020-02" db="EMBL/GenBank/DDBJ databases">
        <title>Full genome sequence of Nocardioides sp. R-3366.</title>
        <authorList>
            <person name="Im W.-T."/>
        </authorList>
    </citation>
    <scope>NUCLEOTIDE SEQUENCE [LARGE SCALE GENOMIC DNA]</scope>
    <source>
        <strain evidence="2 3">R-3366</strain>
    </source>
</reference>
<keyword evidence="3" id="KW-1185">Reference proteome</keyword>
<accession>A0A6G6WJH3</accession>
<evidence type="ECO:0000313" key="3">
    <source>
        <dbReference type="Proteomes" id="UP000502996"/>
    </source>
</evidence>
<gene>
    <name evidence="2" type="ORF">G5V58_23700</name>
</gene>
<evidence type="ECO:0000313" key="2">
    <source>
        <dbReference type="EMBL" id="QIG45356.1"/>
    </source>
</evidence>
<dbReference type="PANTHER" id="PTHR38011">
    <property type="entry name" value="DIHYDROFOLATE REDUCTASE FAMILY PROTEIN (AFU_ORTHOLOGUE AFUA_8G06820)"/>
    <property type="match status" value="1"/>
</dbReference>
<dbReference type="InterPro" id="IPR024072">
    <property type="entry name" value="DHFR-like_dom_sf"/>
</dbReference>
<dbReference type="EMBL" id="CP049257">
    <property type="protein sequence ID" value="QIG45356.1"/>
    <property type="molecule type" value="Genomic_DNA"/>
</dbReference>